<reference evidence="2" key="1">
    <citation type="submission" date="2024-05" db="EMBL/GenBank/DDBJ databases">
        <title>Isolation and characterization of Sporomusa carbonis sp. nov., a carboxydotrophic hydrogenogen in the genus of Sporomusa isolated from a charcoal burning pile.</title>
        <authorList>
            <person name="Boeer T."/>
            <person name="Rosenbaum F."/>
            <person name="Eysell L."/>
            <person name="Mueller V."/>
            <person name="Daniel R."/>
            <person name="Poehlein A."/>
        </authorList>
    </citation>
    <scope>NUCLEOTIDE SEQUENCE [LARGE SCALE GENOMIC DNA]</scope>
    <source>
        <strain evidence="2">DSM 10669</strain>
    </source>
</reference>
<proteinExistence type="predicted"/>
<evidence type="ECO:0000256" key="1">
    <source>
        <dbReference type="SAM" id="MobiDB-lite"/>
    </source>
</evidence>
<organism evidence="2 3">
    <name type="scientific">Sporomusa silvacetica DSM 10669</name>
    <dbReference type="NCBI Taxonomy" id="1123289"/>
    <lineage>
        <taxon>Bacteria</taxon>
        <taxon>Bacillati</taxon>
        <taxon>Bacillota</taxon>
        <taxon>Negativicutes</taxon>
        <taxon>Selenomonadales</taxon>
        <taxon>Sporomusaceae</taxon>
        <taxon>Sporomusa</taxon>
    </lineage>
</organism>
<gene>
    <name evidence="2" type="ORF">SPSIL_038320</name>
</gene>
<evidence type="ECO:0000313" key="2">
    <source>
        <dbReference type="EMBL" id="XFO67613.1"/>
    </source>
</evidence>
<dbReference type="RefSeq" id="WP_094606297.1">
    <property type="nucleotide sequence ID" value="NZ_CP155573.1"/>
</dbReference>
<evidence type="ECO:0000313" key="3">
    <source>
        <dbReference type="Proteomes" id="UP000216752"/>
    </source>
</evidence>
<accession>A0ABZ3IQ76</accession>
<dbReference type="Proteomes" id="UP000216752">
    <property type="component" value="Chromosome"/>
</dbReference>
<protein>
    <submittedName>
        <fullName evidence="2">Uncharacterized protein</fullName>
    </submittedName>
</protein>
<feature type="region of interest" description="Disordered" evidence="1">
    <location>
        <begin position="30"/>
        <end position="89"/>
    </location>
</feature>
<name>A0ABZ3IQ76_9FIRM</name>
<dbReference type="EMBL" id="CP155573">
    <property type="protein sequence ID" value="XFO67613.1"/>
    <property type="molecule type" value="Genomic_DNA"/>
</dbReference>
<sequence>MNKMAKKVIIYSMVGLLQFGLGVSVIEAAHRQSEPPRQEQGDDREHQDQERERRIQKENERHEREMRRRDHESEREWHERQERERERHDKALETIAGLILGIIASGNNN</sequence>
<keyword evidence="3" id="KW-1185">Reference proteome</keyword>